<gene>
    <name evidence="1" type="ORF">TNCV_3684781</name>
</gene>
<evidence type="ECO:0000313" key="2">
    <source>
        <dbReference type="Proteomes" id="UP000887159"/>
    </source>
</evidence>
<comment type="caution">
    <text evidence="1">The sequence shown here is derived from an EMBL/GenBank/DDBJ whole genome shotgun (WGS) entry which is preliminary data.</text>
</comment>
<protein>
    <submittedName>
        <fullName evidence="1">Uncharacterized protein</fullName>
    </submittedName>
</protein>
<evidence type="ECO:0000313" key="1">
    <source>
        <dbReference type="EMBL" id="GFX95426.1"/>
    </source>
</evidence>
<dbReference type="EMBL" id="BMAU01021186">
    <property type="protein sequence ID" value="GFX95426.1"/>
    <property type="molecule type" value="Genomic_DNA"/>
</dbReference>
<organism evidence="1 2">
    <name type="scientific">Trichonephila clavipes</name>
    <name type="common">Golden silk orbweaver</name>
    <name type="synonym">Nephila clavipes</name>
    <dbReference type="NCBI Taxonomy" id="2585209"/>
    <lineage>
        <taxon>Eukaryota</taxon>
        <taxon>Metazoa</taxon>
        <taxon>Ecdysozoa</taxon>
        <taxon>Arthropoda</taxon>
        <taxon>Chelicerata</taxon>
        <taxon>Arachnida</taxon>
        <taxon>Araneae</taxon>
        <taxon>Araneomorphae</taxon>
        <taxon>Entelegynae</taxon>
        <taxon>Araneoidea</taxon>
        <taxon>Nephilidae</taxon>
        <taxon>Trichonephila</taxon>
    </lineage>
</organism>
<reference evidence="1" key="1">
    <citation type="submission" date="2020-08" db="EMBL/GenBank/DDBJ databases">
        <title>Multicomponent nature underlies the extraordinary mechanical properties of spider dragline silk.</title>
        <authorList>
            <person name="Kono N."/>
            <person name="Nakamura H."/>
            <person name="Mori M."/>
            <person name="Yoshida Y."/>
            <person name="Ohtoshi R."/>
            <person name="Malay A.D."/>
            <person name="Moran D.A.P."/>
            <person name="Tomita M."/>
            <person name="Numata K."/>
            <person name="Arakawa K."/>
        </authorList>
    </citation>
    <scope>NUCLEOTIDE SEQUENCE</scope>
</reference>
<dbReference type="AlphaFoldDB" id="A0A8X6RHL3"/>
<name>A0A8X6RHL3_TRICX</name>
<proteinExistence type="predicted"/>
<dbReference type="Proteomes" id="UP000887159">
    <property type="component" value="Unassembled WGS sequence"/>
</dbReference>
<keyword evidence="2" id="KW-1185">Reference proteome</keyword>
<accession>A0A8X6RHL3</accession>
<sequence length="72" mass="8366">MNIWFQDLIPIPHICHNASFKDMEVSATIQRNVCSVHQASASQFLRHWRADSGYLILYKSGDNHWLDRTGTH</sequence>